<evidence type="ECO:0000313" key="3">
    <source>
        <dbReference type="Proteomes" id="UP000808906"/>
    </source>
</evidence>
<comment type="caution">
    <text evidence="2">The sequence shown here is derived from an EMBL/GenBank/DDBJ whole genome shotgun (WGS) entry which is preliminary data.</text>
</comment>
<dbReference type="RefSeq" id="WP_262963462.1">
    <property type="nucleotide sequence ID" value="NZ_JAJNNF010000036.1"/>
</dbReference>
<organism evidence="2 3">
    <name type="scientific">Rhodococcus hoagii</name>
    <name type="common">Corynebacterium equii</name>
    <dbReference type="NCBI Taxonomy" id="43767"/>
    <lineage>
        <taxon>Bacteria</taxon>
        <taxon>Bacillati</taxon>
        <taxon>Actinomycetota</taxon>
        <taxon>Actinomycetes</taxon>
        <taxon>Mycobacteriales</taxon>
        <taxon>Nocardiaceae</taxon>
        <taxon>Prescottella</taxon>
    </lineage>
</organism>
<feature type="domain" description="Gp28/Gp37-like" evidence="1">
    <location>
        <begin position="41"/>
        <end position="536"/>
    </location>
</feature>
<dbReference type="InterPro" id="IPR029432">
    <property type="entry name" value="Gp28/Gp37-like_dom"/>
</dbReference>
<dbReference type="Pfam" id="PF14594">
    <property type="entry name" value="Sipho_Gp37"/>
    <property type="match status" value="1"/>
</dbReference>
<evidence type="ECO:0000313" key="2">
    <source>
        <dbReference type="EMBL" id="MBM4567675.1"/>
    </source>
</evidence>
<dbReference type="Proteomes" id="UP000808906">
    <property type="component" value="Unassembled WGS sequence"/>
</dbReference>
<proteinExistence type="predicted"/>
<dbReference type="EMBL" id="WUXR01000013">
    <property type="protein sequence ID" value="MBM4567675.1"/>
    <property type="molecule type" value="Genomic_DNA"/>
</dbReference>
<evidence type="ECO:0000259" key="1">
    <source>
        <dbReference type="Pfam" id="PF14594"/>
    </source>
</evidence>
<accession>A0A9Q2S8U3</accession>
<gene>
    <name evidence="2" type="ORF">GS441_20315</name>
</gene>
<sequence>MATALEQTCADGLAAVRAREASLEAFRLIAPVIKLWAGKNSDQLQHVVRCENEHDWLDVENDTGPGVIKIDAEYEEAQWLWDIKGRKDRGETIDVLVTVDYVGRRWSGFLDNVSMDTNDLGQSIVTANFLSDYEQLKWRDLWATPSTPAGFQPFKTFMLGGPTDWALGTALKLNLARAHGRPSGMGWMDPLADGAADYRDWPIVLAPLDYETAASRGTVTGLVLSRFKTFHECAESMLNDADMTLRWRRYMPGDALPWPGARISYGTLVIWFEDNSGGLSPNTVGGFLDGIGQLVRIFVSAFVEGLGGGSLPIDNSEQSITGRPVPPAYLQPGYLGTDPQRPYVFYDARSPGMVSQSANIKLARGHRLTGGGHSMPGVNELISAAVQAIGDAVAAIPLAPIPPLGGVADALLKPFYEDTIMAFMTVYLVARVQHLSHFSLYEMFIEGADQAYTLSSTLVLREAVRATETQYRAEVEIIDGAPWWVGAKGHGHFDLGNRILVQTIGDRLGRVEAPRVKSLRLKAAAGAAPGFEIKLGSKDPVDAFAQVLQRIQKLTGGLKQLGLI</sequence>
<reference evidence="2" key="1">
    <citation type="submission" date="2019-11" db="EMBL/GenBank/DDBJ databases">
        <title>Spread of Macrolides and rifampicin resistant Rhodococcus equi in clinical isolates in the USA.</title>
        <authorList>
            <person name="Alvarez-Narvaez S."/>
            <person name="Huber L."/>
            <person name="Cohen N.D."/>
            <person name="Slovis N."/>
            <person name="Greiter M."/>
            <person name="Giguere S."/>
            <person name="Hart K."/>
        </authorList>
    </citation>
    <scope>NUCLEOTIDE SEQUENCE</scope>
    <source>
        <strain evidence="2">Lh_17</strain>
    </source>
</reference>
<protein>
    <recommendedName>
        <fullName evidence="1">Gp28/Gp37-like domain-containing protein</fullName>
    </recommendedName>
</protein>
<name>A0A9Q2S8U3_RHOHA</name>
<dbReference type="AlphaFoldDB" id="A0A9Q2S8U3"/>